<keyword evidence="1" id="KW-1133">Transmembrane helix</keyword>
<evidence type="ECO:0000256" key="1">
    <source>
        <dbReference type="SAM" id="Phobius"/>
    </source>
</evidence>
<name>A0A0H1D9H6_STRAG</name>
<reference evidence="2 3" key="1">
    <citation type="journal article" date="2015" name="PLoS ONE">
        <title>Genomic analysis reveals the molecular basis for capsule loss in the group B streptococcus population.</title>
        <authorList>
            <consortium name="DEVANI Consortium"/>
            <person name="Rosini R."/>
            <person name="Campisi E."/>
            <person name="De Chiara M."/>
            <person name="Tettelin H."/>
            <person name="Rinaudo D."/>
            <person name="Toniolo C."/>
            <person name="Metruccio M."/>
            <person name="Guidotti S."/>
            <person name="Sorensen U.B."/>
            <person name="Kilian M."/>
            <person name="Ramirez M."/>
            <person name="Janulczyk R."/>
            <person name="Donati C."/>
            <person name="Grandi G."/>
            <person name="Margarit I."/>
        </authorList>
    </citation>
    <scope>NUCLEOTIDE SEQUENCE [LARGE SCALE GENOMIC DNA]</scope>
    <source>
        <strain evidence="2 3">ES-PW-063</strain>
    </source>
</reference>
<evidence type="ECO:0000313" key="2">
    <source>
        <dbReference type="EMBL" id="KLJ30291.1"/>
    </source>
</evidence>
<accession>A0A0H1D9H6</accession>
<organism evidence="2 3">
    <name type="scientific">Streptococcus agalactiae</name>
    <dbReference type="NCBI Taxonomy" id="1311"/>
    <lineage>
        <taxon>Bacteria</taxon>
        <taxon>Bacillati</taxon>
        <taxon>Bacillota</taxon>
        <taxon>Bacilli</taxon>
        <taxon>Lactobacillales</taxon>
        <taxon>Streptococcaceae</taxon>
        <taxon>Streptococcus</taxon>
    </lineage>
</organism>
<evidence type="ECO:0000313" key="3">
    <source>
        <dbReference type="Proteomes" id="UP000035174"/>
    </source>
</evidence>
<dbReference type="GeneID" id="66886547"/>
<proteinExistence type="predicted"/>
<dbReference type="RefSeq" id="WP_000584718.1">
    <property type="nucleotide sequence ID" value="NZ_AP018935.1"/>
</dbReference>
<dbReference type="InterPro" id="IPR032083">
    <property type="entry name" value="DUF4811"/>
</dbReference>
<dbReference type="Proteomes" id="UP000035174">
    <property type="component" value="Unassembled WGS sequence"/>
</dbReference>
<keyword evidence="1" id="KW-0812">Transmembrane</keyword>
<protein>
    <submittedName>
        <fullName evidence="2">Membrane protein</fullName>
    </submittedName>
</protein>
<keyword evidence="1" id="KW-0472">Membrane</keyword>
<feature type="transmembrane region" description="Helical" evidence="1">
    <location>
        <begin position="28"/>
        <end position="45"/>
    </location>
</feature>
<dbReference type="EMBL" id="LCVB01000018">
    <property type="protein sequence ID" value="KLJ30291.1"/>
    <property type="molecule type" value="Genomic_DNA"/>
</dbReference>
<dbReference type="Pfam" id="PF16069">
    <property type="entry name" value="DUF4811"/>
    <property type="match status" value="1"/>
</dbReference>
<dbReference type="AlphaFoldDB" id="A0A0H1D9H6"/>
<gene>
    <name evidence="2" type="ORF">WA45_03505</name>
</gene>
<sequence length="238" mass="26692">MIILIIALATILTFVTWMLIRPKALRYILGLLSLALLFASVWMLTDHFINHTGMTIETKTKTREIYSAGDSKAPFGLMIYKEIGTHSSNNVLVYRTDLNQKEAKAHFVPNTKEVTSAVKKSASYQLADVKKATVTTKTKRYVWKDSLSKLLYGFAGENGELISQKSVAKIPRKTWLVLTKEQSEHLESAAAKLKEQMTSQAKVNPVKAMEIKTLAKTNPEAYAEMQVKALKEALNIKE</sequence>
<dbReference type="OMA" id="LNDNAHF"/>
<comment type="caution">
    <text evidence="2">The sequence shown here is derived from an EMBL/GenBank/DDBJ whole genome shotgun (WGS) entry which is preliminary data.</text>
</comment>